<reference evidence="1" key="1">
    <citation type="submission" date="2014-11" db="EMBL/GenBank/DDBJ databases">
        <authorList>
            <person name="Amaro Gonzalez C."/>
        </authorList>
    </citation>
    <scope>NUCLEOTIDE SEQUENCE</scope>
</reference>
<dbReference type="AlphaFoldDB" id="A0A0E9QRH5"/>
<organism evidence="1">
    <name type="scientific">Anguilla anguilla</name>
    <name type="common">European freshwater eel</name>
    <name type="synonym">Muraena anguilla</name>
    <dbReference type="NCBI Taxonomy" id="7936"/>
    <lineage>
        <taxon>Eukaryota</taxon>
        <taxon>Metazoa</taxon>
        <taxon>Chordata</taxon>
        <taxon>Craniata</taxon>
        <taxon>Vertebrata</taxon>
        <taxon>Euteleostomi</taxon>
        <taxon>Actinopterygii</taxon>
        <taxon>Neopterygii</taxon>
        <taxon>Teleostei</taxon>
        <taxon>Anguilliformes</taxon>
        <taxon>Anguillidae</taxon>
        <taxon>Anguilla</taxon>
    </lineage>
</organism>
<reference evidence="1" key="2">
    <citation type="journal article" date="2015" name="Fish Shellfish Immunol.">
        <title>Early steps in the European eel (Anguilla anguilla)-Vibrio vulnificus interaction in the gills: Role of the RtxA13 toxin.</title>
        <authorList>
            <person name="Callol A."/>
            <person name="Pajuelo D."/>
            <person name="Ebbesson L."/>
            <person name="Teles M."/>
            <person name="MacKenzie S."/>
            <person name="Amaro C."/>
        </authorList>
    </citation>
    <scope>NUCLEOTIDE SEQUENCE</scope>
</reference>
<dbReference type="EMBL" id="GBXM01089545">
    <property type="protein sequence ID" value="JAH19032.1"/>
    <property type="molecule type" value="Transcribed_RNA"/>
</dbReference>
<accession>A0A0E9QRH5</accession>
<proteinExistence type="predicted"/>
<name>A0A0E9QRH5_ANGAN</name>
<evidence type="ECO:0000313" key="1">
    <source>
        <dbReference type="EMBL" id="JAH19032.1"/>
    </source>
</evidence>
<sequence length="90" mass="10022">MHWAYIHTVSQISLAFYLRMAKVRIWQGHNMILFTIANASLWGTVGGASLSHVPSCPNPPGQETQEVQCLIFCSVRQLIPKTIQIAMPSV</sequence>
<protein>
    <submittedName>
        <fullName evidence="1">Uncharacterized protein</fullName>
    </submittedName>
</protein>